<dbReference type="InterPro" id="IPR029466">
    <property type="entry name" value="NAM-associated_C"/>
</dbReference>
<comment type="caution">
    <text evidence="3">The sequence shown here is derived from an EMBL/GenBank/DDBJ whole genome shotgun (WGS) entry which is preliminary data.</text>
</comment>
<reference evidence="3" key="2">
    <citation type="submission" date="2020-06" db="EMBL/GenBank/DDBJ databases">
        <title>Helianthus annuus Genome sequencing and assembly Release 2.</title>
        <authorList>
            <person name="Gouzy J."/>
            <person name="Langlade N."/>
            <person name="Munos S."/>
        </authorList>
    </citation>
    <scope>NUCLEOTIDE SEQUENCE</scope>
    <source>
        <tissue evidence="3">Leaves</tissue>
    </source>
</reference>
<feature type="region of interest" description="Disordered" evidence="1">
    <location>
        <begin position="336"/>
        <end position="366"/>
    </location>
</feature>
<evidence type="ECO:0000256" key="1">
    <source>
        <dbReference type="SAM" id="MobiDB-lite"/>
    </source>
</evidence>
<dbReference type="PANTHER" id="PTHR45023">
    <property type="match status" value="1"/>
</dbReference>
<dbReference type="PANTHER" id="PTHR45023:SF13">
    <property type="entry name" value="PUTATIVE-RELATED"/>
    <property type="match status" value="1"/>
</dbReference>
<evidence type="ECO:0000313" key="3">
    <source>
        <dbReference type="EMBL" id="KAF5811079.1"/>
    </source>
</evidence>
<dbReference type="Proteomes" id="UP000215914">
    <property type="component" value="Unassembled WGS sequence"/>
</dbReference>
<dbReference type="Pfam" id="PF14303">
    <property type="entry name" value="NAM-associated"/>
    <property type="match status" value="1"/>
</dbReference>
<feature type="region of interest" description="Disordered" evidence="1">
    <location>
        <begin position="50"/>
        <end position="77"/>
    </location>
</feature>
<protein>
    <submittedName>
        <fullName evidence="3">Glutathione transferase</fullName>
        <ecNumber evidence="3">2.5.1.18</ecNumber>
    </submittedName>
</protein>
<gene>
    <name evidence="3" type="ORF">HanXRQr2_Chr04g0177281</name>
</gene>
<feature type="domain" description="No apical meristem-associated C-terminal" evidence="2">
    <location>
        <begin position="269"/>
        <end position="426"/>
    </location>
</feature>
<proteinExistence type="predicted"/>
<keyword evidence="4" id="KW-1185">Reference proteome</keyword>
<accession>A0A9K3J9V7</accession>
<evidence type="ECO:0000313" key="4">
    <source>
        <dbReference type="Proteomes" id="UP000215914"/>
    </source>
</evidence>
<feature type="region of interest" description="Disordered" evidence="1">
    <location>
        <begin position="100"/>
        <end position="165"/>
    </location>
</feature>
<dbReference type="Gramene" id="mRNA:HanXRQr2_Chr04g0177281">
    <property type="protein sequence ID" value="mRNA:HanXRQr2_Chr04g0177281"/>
    <property type="gene ID" value="HanXRQr2_Chr04g0177281"/>
</dbReference>
<organism evidence="3 4">
    <name type="scientific">Helianthus annuus</name>
    <name type="common">Common sunflower</name>
    <dbReference type="NCBI Taxonomy" id="4232"/>
    <lineage>
        <taxon>Eukaryota</taxon>
        <taxon>Viridiplantae</taxon>
        <taxon>Streptophyta</taxon>
        <taxon>Embryophyta</taxon>
        <taxon>Tracheophyta</taxon>
        <taxon>Spermatophyta</taxon>
        <taxon>Magnoliopsida</taxon>
        <taxon>eudicotyledons</taxon>
        <taxon>Gunneridae</taxon>
        <taxon>Pentapetalae</taxon>
        <taxon>asterids</taxon>
        <taxon>campanulids</taxon>
        <taxon>Asterales</taxon>
        <taxon>Asteraceae</taxon>
        <taxon>Asteroideae</taxon>
        <taxon>Heliantheae alliance</taxon>
        <taxon>Heliantheae</taxon>
        <taxon>Helianthus</taxon>
    </lineage>
</organism>
<feature type="region of interest" description="Disordered" evidence="1">
    <location>
        <begin position="1"/>
        <end position="30"/>
    </location>
</feature>
<dbReference type="GO" id="GO:0004364">
    <property type="term" value="F:glutathione transferase activity"/>
    <property type="evidence" value="ECO:0007669"/>
    <property type="project" value="UniProtKB-EC"/>
</dbReference>
<feature type="compositionally biased region" description="Polar residues" evidence="1">
    <location>
        <begin position="108"/>
        <end position="117"/>
    </location>
</feature>
<dbReference type="EMBL" id="MNCJ02000319">
    <property type="protein sequence ID" value="KAF5811079.1"/>
    <property type="molecule type" value="Genomic_DNA"/>
</dbReference>
<keyword evidence="3" id="KW-0808">Transferase</keyword>
<dbReference type="AlphaFoldDB" id="A0A9K3J9V7"/>
<feature type="compositionally biased region" description="Low complexity" evidence="1">
    <location>
        <begin position="1"/>
        <end position="24"/>
    </location>
</feature>
<dbReference type="EC" id="2.5.1.18" evidence="3"/>
<dbReference type="OrthoDB" id="687262at2759"/>
<evidence type="ECO:0000259" key="2">
    <source>
        <dbReference type="Pfam" id="PF14303"/>
    </source>
</evidence>
<name>A0A9K3J9V7_HELAN</name>
<sequence>MDLSNPNNTNDTNNPNNLPQTPWTPVDPMWAAPQFSFTSYNQVPNAFNQLPQTPTPNAFTQLSQTPNPNAFTQLPQTPQPTSLFQLQQIQFQQQYQQQLKTIQQSQSRPTHTKVQSQPTPDTPSLDDLDDIAVVPETQPQNSKKTSTKKRSKRPEQEKLTTGRGQTWTSIEELALARAWTNTSTCPIIGNNQKSGSFWKEVCNKFHALMQKEPYREENSMGSKYREMNKKISAFCGYYNNAYLNRPSGASDETVFAKAMSKYHTKEGSAFTYVGAWEIFKNCPKWAPIPNEVTRAKRCKTFESIEHSAGDSDVRYHININDEPEFDDEVTEIPELKRPNGRDKAKKEAAAKNKEASTKNETSGETKVDKLMSKFNEFNEIQGGRLKLKEKEMQEAADREDFKLMATNIDSLPEKDKEVLQKMKAKIAQKWGL</sequence>
<reference evidence="3" key="1">
    <citation type="journal article" date="2017" name="Nature">
        <title>The sunflower genome provides insights into oil metabolism, flowering and Asterid evolution.</title>
        <authorList>
            <person name="Badouin H."/>
            <person name="Gouzy J."/>
            <person name="Grassa C.J."/>
            <person name="Murat F."/>
            <person name="Staton S.E."/>
            <person name="Cottret L."/>
            <person name="Lelandais-Briere C."/>
            <person name="Owens G.L."/>
            <person name="Carrere S."/>
            <person name="Mayjonade B."/>
            <person name="Legrand L."/>
            <person name="Gill N."/>
            <person name="Kane N.C."/>
            <person name="Bowers J.E."/>
            <person name="Hubner S."/>
            <person name="Bellec A."/>
            <person name="Berard A."/>
            <person name="Berges H."/>
            <person name="Blanchet N."/>
            <person name="Boniface M.C."/>
            <person name="Brunel D."/>
            <person name="Catrice O."/>
            <person name="Chaidir N."/>
            <person name="Claudel C."/>
            <person name="Donnadieu C."/>
            <person name="Faraut T."/>
            <person name="Fievet G."/>
            <person name="Helmstetter N."/>
            <person name="King M."/>
            <person name="Knapp S.J."/>
            <person name="Lai Z."/>
            <person name="Le Paslier M.C."/>
            <person name="Lippi Y."/>
            <person name="Lorenzon L."/>
            <person name="Mandel J.R."/>
            <person name="Marage G."/>
            <person name="Marchand G."/>
            <person name="Marquand E."/>
            <person name="Bret-Mestries E."/>
            <person name="Morien E."/>
            <person name="Nambeesan S."/>
            <person name="Nguyen T."/>
            <person name="Pegot-Espagnet P."/>
            <person name="Pouilly N."/>
            <person name="Raftis F."/>
            <person name="Sallet E."/>
            <person name="Schiex T."/>
            <person name="Thomas J."/>
            <person name="Vandecasteele C."/>
            <person name="Vares D."/>
            <person name="Vear F."/>
            <person name="Vautrin S."/>
            <person name="Crespi M."/>
            <person name="Mangin B."/>
            <person name="Burke J.M."/>
            <person name="Salse J."/>
            <person name="Munos S."/>
            <person name="Vincourt P."/>
            <person name="Rieseberg L.H."/>
            <person name="Langlade N.B."/>
        </authorList>
    </citation>
    <scope>NUCLEOTIDE SEQUENCE</scope>
    <source>
        <tissue evidence="3">Leaves</tissue>
    </source>
</reference>